<dbReference type="InterPro" id="IPR039090">
    <property type="entry name" value="CD7"/>
</dbReference>
<evidence type="ECO:0000259" key="4">
    <source>
        <dbReference type="Pfam" id="PF07686"/>
    </source>
</evidence>
<dbReference type="InterPro" id="IPR036179">
    <property type="entry name" value="Ig-like_dom_sf"/>
</dbReference>
<organism evidence="5 6">
    <name type="scientific">Umbra pygmaea</name>
    <name type="common">Eastern mudminnow</name>
    <dbReference type="NCBI Taxonomy" id="75934"/>
    <lineage>
        <taxon>Eukaryota</taxon>
        <taxon>Metazoa</taxon>
        <taxon>Chordata</taxon>
        <taxon>Craniata</taxon>
        <taxon>Vertebrata</taxon>
        <taxon>Euteleostomi</taxon>
        <taxon>Actinopterygii</taxon>
        <taxon>Neopterygii</taxon>
        <taxon>Teleostei</taxon>
        <taxon>Protacanthopterygii</taxon>
        <taxon>Esociformes</taxon>
        <taxon>Umbridae</taxon>
        <taxon>Umbra</taxon>
    </lineage>
</organism>
<name>A0ABD0X2A7_UMBPY</name>
<feature type="transmembrane region" description="Helical" evidence="2">
    <location>
        <begin position="151"/>
        <end position="171"/>
    </location>
</feature>
<evidence type="ECO:0000313" key="6">
    <source>
        <dbReference type="Proteomes" id="UP001557470"/>
    </source>
</evidence>
<dbReference type="Pfam" id="PF07686">
    <property type="entry name" value="V-set"/>
    <property type="match status" value="1"/>
</dbReference>
<dbReference type="Proteomes" id="UP001557470">
    <property type="component" value="Unassembled WGS sequence"/>
</dbReference>
<feature type="region of interest" description="Disordered" evidence="1">
    <location>
        <begin position="207"/>
        <end position="259"/>
    </location>
</feature>
<dbReference type="PANTHER" id="PTHR15343:SF0">
    <property type="entry name" value="T-CELL ANTIGEN CD7"/>
    <property type="match status" value="1"/>
</dbReference>
<evidence type="ECO:0000256" key="1">
    <source>
        <dbReference type="SAM" id="MobiDB-lite"/>
    </source>
</evidence>
<evidence type="ECO:0000256" key="3">
    <source>
        <dbReference type="SAM" id="SignalP"/>
    </source>
</evidence>
<dbReference type="InterPro" id="IPR013783">
    <property type="entry name" value="Ig-like_fold"/>
</dbReference>
<dbReference type="EMBL" id="JAGEUA010000003">
    <property type="protein sequence ID" value="KAL0993090.1"/>
    <property type="molecule type" value="Genomic_DNA"/>
</dbReference>
<dbReference type="Gene3D" id="2.60.40.10">
    <property type="entry name" value="Immunoglobulins"/>
    <property type="match status" value="1"/>
</dbReference>
<dbReference type="PANTHER" id="PTHR15343">
    <property type="entry name" value="CD7"/>
    <property type="match status" value="1"/>
</dbReference>
<feature type="signal peptide" evidence="3">
    <location>
        <begin position="1"/>
        <end position="22"/>
    </location>
</feature>
<keyword evidence="3" id="KW-0732">Signal</keyword>
<feature type="chain" id="PRO_5044763625" description="Immunoglobulin V-set domain-containing protein" evidence="3">
    <location>
        <begin position="23"/>
        <end position="269"/>
    </location>
</feature>
<dbReference type="AlphaFoldDB" id="A0ABD0X2A7"/>
<sequence>MRTSRYLIWMFILTLMMNTVQQEVLFVKRKQGQSVDISCTPKQNKGAPVHLSLTHKLVHPKKQVLFMANDESPNMVKFNQLYEGRLTIMDRLNSGWFNVTINHLNPTDSGMYVCEFVSTADPTEQTVYISLELFLLVEGTDCVCQSSSYPAVLYAMSAAVGVLLLILWLSLTNCAKQKKQTQTTTAIYEEMKSGAKVDGRLKNSHPVSTHMEMEETESPVYVNSQENDYASHKRSPRPKRKQVEEACHAPNISMKSTGVPDIDKCPIPF</sequence>
<feature type="domain" description="Immunoglobulin V-set" evidence="4">
    <location>
        <begin position="29"/>
        <end position="120"/>
    </location>
</feature>
<keyword evidence="2" id="KW-0812">Transmembrane</keyword>
<keyword evidence="2" id="KW-0472">Membrane</keyword>
<evidence type="ECO:0000313" key="5">
    <source>
        <dbReference type="EMBL" id="KAL0993090.1"/>
    </source>
</evidence>
<dbReference type="InterPro" id="IPR013106">
    <property type="entry name" value="Ig_V-set"/>
</dbReference>
<evidence type="ECO:0000256" key="2">
    <source>
        <dbReference type="SAM" id="Phobius"/>
    </source>
</evidence>
<protein>
    <recommendedName>
        <fullName evidence="4">Immunoglobulin V-set domain-containing protein</fullName>
    </recommendedName>
</protein>
<reference evidence="5 6" key="1">
    <citation type="submission" date="2024-06" db="EMBL/GenBank/DDBJ databases">
        <authorList>
            <person name="Pan Q."/>
            <person name="Wen M."/>
            <person name="Jouanno E."/>
            <person name="Zahm M."/>
            <person name="Klopp C."/>
            <person name="Cabau C."/>
            <person name="Louis A."/>
            <person name="Berthelot C."/>
            <person name="Parey E."/>
            <person name="Roest Crollius H."/>
            <person name="Montfort J."/>
            <person name="Robinson-Rechavi M."/>
            <person name="Bouchez O."/>
            <person name="Lampietro C."/>
            <person name="Lopez Roques C."/>
            <person name="Donnadieu C."/>
            <person name="Postlethwait J."/>
            <person name="Bobe J."/>
            <person name="Verreycken H."/>
            <person name="Guiguen Y."/>
        </authorList>
    </citation>
    <scope>NUCLEOTIDE SEQUENCE [LARGE SCALE GENOMIC DNA]</scope>
    <source>
        <strain evidence="5">Up_M1</strain>
        <tissue evidence="5">Testis</tissue>
    </source>
</reference>
<accession>A0ABD0X2A7</accession>
<proteinExistence type="predicted"/>
<keyword evidence="6" id="KW-1185">Reference proteome</keyword>
<gene>
    <name evidence="5" type="ORF">UPYG_G00103080</name>
</gene>
<keyword evidence="2" id="KW-1133">Transmembrane helix</keyword>
<comment type="caution">
    <text evidence="5">The sequence shown here is derived from an EMBL/GenBank/DDBJ whole genome shotgun (WGS) entry which is preliminary data.</text>
</comment>
<dbReference type="SUPFAM" id="SSF48726">
    <property type="entry name" value="Immunoglobulin"/>
    <property type="match status" value="1"/>
</dbReference>